<dbReference type="Pfam" id="PF06742">
    <property type="entry name" value="DUF1214"/>
    <property type="match status" value="1"/>
</dbReference>
<dbReference type="SUPFAM" id="SSF160935">
    <property type="entry name" value="VPA0735-like"/>
    <property type="match status" value="1"/>
</dbReference>
<name>A0A1N7MHP4_9GAMM</name>
<dbReference type="EMBL" id="FTOH01000005">
    <property type="protein sequence ID" value="SIS85471.1"/>
    <property type="molecule type" value="Genomic_DNA"/>
</dbReference>
<accession>A0A1N7MHP4</accession>
<dbReference type="InterPro" id="IPR010621">
    <property type="entry name" value="DUF1214"/>
</dbReference>
<dbReference type="Gene3D" id="2.60.120.600">
    <property type="entry name" value="Domain of unknown function DUF1214, C-terminal domain"/>
    <property type="match status" value="1"/>
</dbReference>
<protein>
    <submittedName>
        <fullName evidence="4">DNA sulfur modification protein DndE</fullName>
    </submittedName>
</protein>
<dbReference type="Gene3D" id="2.60.40.1610">
    <property type="entry name" value="Domain of unknown function DUF1254"/>
    <property type="match status" value="1"/>
</dbReference>
<proteinExistence type="predicted"/>
<dbReference type="InterPro" id="IPR010679">
    <property type="entry name" value="DUF1254"/>
</dbReference>
<feature type="domain" description="DUF1254" evidence="3">
    <location>
        <begin position="74"/>
        <end position="203"/>
    </location>
</feature>
<dbReference type="PANTHER" id="PTHR36509:SF2">
    <property type="entry name" value="BLL3101 PROTEIN"/>
    <property type="match status" value="1"/>
</dbReference>
<dbReference type="PANTHER" id="PTHR36509">
    <property type="entry name" value="BLL3101 PROTEIN"/>
    <property type="match status" value="1"/>
</dbReference>
<dbReference type="Proteomes" id="UP000185639">
    <property type="component" value="Unassembled WGS sequence"/>
</dbReference>
<organism evidence="4 5">
    <name type="scientific">Thalassolituus maritimus</name>
    <dbReference type="NCBI Taxonomy" id="484498"/>
    <lineage>
        <taxon>Bacteria</taxon>
        <taxon>Pseudomonadati</taxon>
        <taxon>Pseudomonadota</taxon>
        <taxon>Gammaproteobacteria</taxon>
        <taxon>Oceanospirillales</taxon>
        <taxon>Oceanospirillaceae</taxon>
        <taxon>Thalassolituus</taxon>
    </lineage>
</organism>
<dbReference type="RefSeq" id="WP_076515526.1">
    <property type="nucleotide sequence ID" value="NZ_FTOH01000005.1"/>
</dbReference>
<feature type="domain" description="DUF1214" evidence="2">
    <location>
        <begin position="346"/>
        <end position="458"/>
    </location>
</feature>
<evidence type="ECO:0000259" key="3">
    <source>
        <dbReference type="Pfam" id="PF06863"/>
    </source>
</evidence>
<evidence type="ECO:0000259" key="2">
    <source>
        <dbReference type="Pfam" id="PF06742"/>
    </source>
</evidence>
<dbReference type="Pfam" id="PF06863">
    <property type="entry name" value="DUF1254"/>
    <property type="match status" value="1"/>
</dbReference>
<dbReference type="STRING" id="484498.SAMN05421686_105185"/>
<dbReference type="InterPro" id="IPR037050">
    <property type="entry name" value="DUF1254_sf"/>
</dbReference>
<feature type="chain" id="PRO_5009943480" evidence="1">
    <location>
        <begin position="35"/>
        <end position="474"/>
    </location>
</feature>
<evidence type="ECO:0000313" key="4">
    <source>
        <dbReference type="EMBL" id="SIS85471.1"/>
    </source>
</evidence>
<dbReference type="InterPro" id="IPR037049">
    <property type="entry name" value="DUF1214_C_sf"/>
</dbReference>
<dbReference type="AlphaFoldDB" id="A0A1N7MHP4"/>
<keyword evidence="5" id="KW-1185">Reference proteome</keyword>
<evidence type="ECO:0000256" key="1">
    <source>
        <dbReference type="SAM" id="SignalP"/>
    </source>
</evidence>
<feature type="signal peptide" evidence="1">
    <location>
        <begin position="1"/>
        <end position="34"/>
    </location>
</feature>
<evidence type="ECO:0000313" key="5">
    <source>
        <dbReference type="Proteomes" id="UP000185639"/>
    </source>
</evidence>
<sequence>MNTSYSDKRRVKLTNALRSALLFVLVATSQYAKATTTTAIAMEGYIYGFPIVLMDETRKGMTGPERSCTFGADINAFKHVFELPDPDFKAVVRPNVDTLYSSAMLDLSESPVILTLPEVTDRYVLMALLDAWSNNFAGIDTTGDNTLAGQYMITGPEWRGRIPRNMTHIPAPTDLVWIIGRTELLADNDIEAVNRIQRQYRLKTYRSRRGSDHNQTVNCLEDDEKEPPIDVVLKMNGEEFFTRLSSLMAENPPPADQKGMEWLLGQINTGRYAKGEVEDLPRYKKRALDEGIRLGQGSIDGAKKLLGIGGWGPNPKLIPLGDYGKRYFIRAVVAQVGFGANQNKYAVYQNAERDSQLQKMHGSNDYTFTLKADDMPDVGAFWSITAYGDDGFLKANEYASAVGIERHALSSNTSLATDLNGDITLYISSQPPQGAPLSNWLPVPDEYFQLTLRFYDPGKDILNAEWQAPAVEKQ</sequence>
<gene>
    <name evidence="4" type="ORF">SAMN05421686_105185</name>
</gene>
<keyword evidence="1" id="KW-0732">Signal</keyword>
<reference evidence="5" key="1">
    <citation type="submission" date="2017-01" db="EMBL/GenBank/DDBJ databases">
        <authorList>
            <person name="Varghese N."/>
            <person name="Submissions S."/>
        </authorList>
    </citation>
    <scope>NUCLEOTIDE SEQUENCE [LARGE SCALE GENOMIC DNA]</scope>
    <source>
        <strain evidence="5">DSM 24913</strain>
    </source>
</reference>